<dbReference type="EMBL" id="AJIL01000044">
    <property type="protein sequence ID" value="KNE99674.1"/>
    <property type="molecule type" value="Genomic_DNA"/>
</dbReference>
<sequence length="72" mass="8021">MQILISLIMVAFVLEAAFGTPVGPLTARYEEDPGFPQPNKPSGPIRRGLEDQNPHGLADIHHLARRVNEEEY</sequence>
<feature type="signal peptide" evidence="2">
    <location>
        <begin position="1"/>
        <end position="19"/>
    </location>
</feature>
<evidence type="ECO:0008006" key="5">
    <source>
        <dbReference type="Google" id="ProtNLM"/>
    </source>
</evidence>
<name>A0A0L0VK74_9BASI</name>
<feature type="region of interest" description="Disordered" evidence="1">
    <location>
        <begin position="25"/>
        <end position="59"/>
    </location>
</feature>
<feature type="compositionally biased region" description="Basic and acidic residues" evidence="1">
    <location>
        <begin position="47"/>
        <end position="59"/>
    </location>
</feature>
<reference evidence="4" key="2">
    <citation type="submission" date="2014-03" db="EMBL/GenBank/DDBJ databases">
        <title>The Genome Sequence of Puccinia striiformis f. sp. tritici PST-78.</title>
        <authorList>
            <consortium name="The Broad Institute Genome Sequencing Platform"/>
            <person name="Cuomo C."/>
            <person name="Hulbert S."/>
            <person name="Chen X."/>
            <person name="Walker B."/>
            <person name="Young S.K."/>
            <person name="Zeng Q."/>
            <person name="Gargeya S."/>
            <person name="Fitzgerald M."/>
            <person name="Haas B."/>
            <person name="Abouelleil A."/>
            <person name="Alvarado L."/>
            <person name="Arachchi H.M."/>
            <person name="Berlin A.M."/>
            <person name="Chapman S.B."/>
            <person name="Goldberg J."/>
            <person name="Griggs A."/>
            <person name="Gujja S."/>
            <person name="Hansen M."/>
            <person name="Howarth C."/>
            <person name="Imamovic A."/>
            <person name="Larimer J."/>
            <person name="McCowan C."/>
            <person name="Montmayeur A."/>
            <person name="Murphy C."/>
            <person name="Neiman D."/>
            <person name="Pearson M."/>
            <person name="Priest M."/>
            <person name="Roberts A."/>
            <person name="Saif S."/>
            <person name="Shea T."/>
            <person name="Sisk P."/>
            <person name="Sykes S."/>
            <person name="Wortman J."/>
            <person name="Nusbaum C."/>
            <person name="Birren B."/>
        </authorList>
    </citation>
    <scope>NUCLEOTIDE SEQUENCE [LARGE SCALE GENOMIC DNA]</scope>
    <source>
        <strain evidence="4">race PST-78</strain>
    </source>
</reference>
<keyword evidence="2" id="KW-0732">Signal</keyword>
<dbReference type="AlphaFoldDB" id="A0A0L0VK74"/>
<comment type="caution">
    <text evidence="3">The sequence shown here is derived from an EMBL/GenBank/DDBJ whole genome shotgun (WGS) entry which is preliminary data.</text>
</comment>
<dbReference type="Proteomes" id="UP000054564">
    <property type="component" value="Unassembled WGS sequence"/>
</dbReference>
<evidence type="ECO:0000313" key="3">
    <source>
        <dbReference type="EMBL" id="KNE99673.1"/>
    </source>
</evidence>
<evidence type="ECO:0000256" key="1">
    <source>
        <dbReference type="SAM" id="MobiDB-lite"/>
    </source>
</evidence>
<protein>
    <recommendedName>
        <fullName evidence="5">Secreted protein</fullName>
    </recommendedName>
</protein>
<gene>
    <name evidence="3" type="ORF">PSTG_07166</name>
</gene>
<evidence type="ECO:0000256" key="2">
    <source>
        <dbReference type="SAM" id="SignalP"/>
    </source>
</evidence>
<feature type="chain" id="PRO_5007415624" description="Secreted protein" evidence="2">
    <location>
        <begin position="20"/>
        <end position="72"/>
    </location>
</feature>
<reference evidence="3" key="1">
    <citation type="submission" date="2014-03" db="EMBL/GenBank/DDBJ databases">
        <title>Cloning and expression analysis of gamma-glutamylcysteines synthetase in perennial ryegrass.</title>
        <authorList>
            <person name="Wei S."/>
            <person name="Sun Z."/>
        </authorList>
    </citation>
    <scope>NUCLEOTIDE SEQUENCE</scope>
    <source>
        <strain evidence="3">Race PST-78</strain>
    </source>
</reference>
<organism evidence="3 4">
    <name type="scientific">Puccinia striiformis f. sp. tritici PST-78</name>
    <dbReference type="NCBI Taxonomy" id="1165861"/>
    <lineage>
        <taxon>Eukaryota</taxon>
        <taxon>Fungi</taxon>
        <taxon>Dikarya</taxon>
        <taxon>Basidiomycota</taxon>
        <taxon>Pucciniomycotina</taxon>
        <taxon>Pucciniomycetes</taxon>
        <taxon>Pucciniales</taxon>
        <taxon>Pucciniaceae</taxon>
        <taxon>Puccinia</taxon>
    </lineage>
</organism>
<dbReference type="EMBL" id="AJIL01000044">
    <property type="protein sequence ID" value="KNE99673.1"/>
    <property type="molecule type" value="Genomic_DNA"/>
</dbReference>
<evidence type="ECO:0000313" key="4">
    <source>
        <dbReference type="Proteomes" id="UP000054564"/>
    </source>
</evidence>
<accession>A0A0L0VK74</accession>
<proteinExistence type="predicted"/>
<keyword evidence="4" id="KW-1185">Reference proteome</keyword>